<dbReference type="InterPro" id="IPR011611">
    <property type="entry name" value="PfkB_dom"/>
</dbReference>
<dbReference type="PANTHER" id="PTHR47098">
    <property type="entry name" value="PROTEIN MAK32"/>
    <property type="match status" value="1"/>
</dbReference>
<accession>I3ZIR3</accession>
<evidence type="ECO:0000256" key="1">
    <source>
        <dbReference type="ARBA" id="ARBA00022679"/>
    </source>
</evidence>
<dbReference type="PROSITE" id="PS00584">
    <property type="entry name" value="PFKB_KINASES_2"/>
    <property type="match status" value="1"/>
</dbReference>
<proteinExistence type="predicted"/>
<name>I3ZIR3_TERRK</name>
<keyword evidence="2 4" id="KW-0418">Kinase</keyword>
<dbReference type="InterPro" id="IPR029056">
    <property type="entry name" value="Ribokinase-like"/>
</dbReference>
<dbReference type="EMBL" id="CP003379">
    <property type="protein sequence ID" value="AFL89131.1"/>
    <property type="molecule type" value="Genomic_DNA"/>
</dbReference>
<keyword evidence="1" id="KW-0808">Transferase</keyword>
<dbReference type="OrthoDB" id="9788681at2"/>
<dbReference type="RefSeq" id="WP_014786395.1">
    <property type="nucleotide sequence ID" value="NC_018014.1"/>
</dbReference>
<evidence type="ECO:0000313" key="4">
    <source>
        <dbReference type="EMBL" id="AFL89131.1"/>
    </source>
</evidence>
<dbReference type="GO" id="GO:0016301">
    <property type="term" value="F:kinase activity"/>
    <property type="evidence" value="ECO:0007669"/>
    <property type="project" value="UniProtKB-KW"/>
</dbReference>
<dbReference type="HOGENOM" id="CLU_065902_2_1_0"/>
<dbReference type="Pfam" id="PF00294">
    <property type="entry name" value="PfkB"/>
    <property type="match status" value="1"/>
</dbReference>
<dbReference type="SUPFAM" id="SSF53613">
    <property type="entry name" value="Ribokinase-like"/>
    <property type="match status" value="1"/>
</dbReference>
<keyword evidence="5" id="KW-1185">Reference proteome</keyword>
<dbReference type="AlphaFoldDB" id="I3ZIR3"/>
<organism evidence="4 5">
    <name type="scientific">Terriglobus roseus (strain DSM 18391 / NRRL B-41598 / KBS 63)</name>
    <dbReference type="NCBI Taxonomy" id="926566"/>
    <lineage>
        <taxon>Bacteria</taxon>
        <taxon>Pseudomonadati</taxon>
        <taxon>Acidobacteriota</taxon>
        <taxon>Terriglobia</taxon>
        <taxon>Terriglobales</taxon>
        <taxon>Acidobacteriaceae</taxon>
        <taxon>Terriglobus</taxon>
    </lineage>
</organism>
<evidence type="ECO:0000256" key="2">
    <source>
        <dbReference type="ARBA" id="ARBA00022777"/>
    </source>
</evidence>
<feature type="domain" description="Carbohydrate kinase PfkB" evidence="3">
    <location>
        <begin position="25"/>
        <end position="273"/>
    </location>
</feature>
<dbReference type="PANTHER" id="PTHR47098:SF2">
    <property type="entry name" value="PROTEIN MAK32"/>
    <property type="match status" value="1"/>
</dbReference>
<dbReference type="Gene3D" id="3.40.1190.20">
    <property type="match status" value="1"/>
</dbReference>
<gene>
    <name evidence="4" type="ordered locus">Terro_2896</name>
</gene>
<dbReference type="Proteomes" id="UP000006056">
    <property type="component" value="Chromosome"/>
</dbReference>
<protein>
    <submittedName>
        <fullName evidence="4">Sugar kinase, ribokinase</fullName>
    </submittedName>
</protein>
<dbReference type="KEGG" id="trs:Terro_2896"/>
<reference evidence="4 5" key="1">
    <citation type="submission" date="2012-06" db="EMBL/GenBank/DDBJ databases">
        <title>Complete genome of Terriglobus roseus DSM 18391.</title>
        <authorList>
            <consortium name="US DOE Joint Genome Institute (JGI-PGF)"/>
            <person name="Lucas S."/>
            <person name="Copeland A."/>
            <person name="Lapidus A."/>
            <person name="Glavina del Rio T."/>
            <person name="Dalin E."/>
            <person name="Tice H."/>
            <person name="Bruce D."/>
            <person name="Goodwin L."/>
            <person name="Pitluck S."/>
            <person name="Peters L."/>
            <person name="Mikhailova N."/>
            <person name="Munk A.C.C."/>
            <person name="Kyrpides N."/>
            <person name="Mavromatis K."/>
            <person name="Ivanova N."/>
            <person name="Brettin T."/>
            <person name="Detter J.C."/>
            <person name="Han C."/>
            <person name="Larimer F."/>
            <person name="Land M."/>
            <person name="Hauser L."/>
            <person name="Markowitz V."/>
            <person name="Cheng J.-F."/>
            <person name="Hugenholtz P."/>
            <person name="Woyke T."/>
            <person name="Wu D."/>
            <person name="Brambilla E."/>
            <person name="Klenk H.-P."/>
            <person name="Eisen J.A."/>
        </authorList>
    </citation>
    <scope>NUCLEOTIDE SEQUENCE [LARGE SCALE GENOMIC DNA]</scope>
    <source>
        <strain evidence="5">DSM 18391 / NRRL B-41598 / KBS 63</strain>
    </source>
</reference>
<evidence type="ECO:0000313" key="5">
    <source>
        <dbReference type="Proteomes" id="UP000006056"/>
    </source>
</evidence>
<dbReference type="InterPro" id="IPR002173">
    <property type="entry name" value="Carboh/pur_kinase_PfkB_CS"/>
</dbReference>
<sequence>MSDHPAVFGNFAIDDLVFADGSTRWGVPGGTAAYAALGAALWTGGATAVAPLGGDYPQSLLTRVDCSRCRIIPHTMRNWGLYEDDGTRHFVSRNRDRDWSGFCPTSEDAATGTQSTAHLAAMPLLRTQSLIAHLRQQGASTLSLDVDNHDLQQDGSSAQAHIDLIRLVDLYLPSQQDVARLLPGLPPTVALRRLRDYAPNTSLIAIKMGEAGVLAHVAGSDDCIRLPSVARAVVDTTGAGDAFCGGALAAYAEGLGPLDAIVQGSVSAALCVEGWGWEGLLQVSEDVKRERSADARSRVAKTTF</sequence>
<dbReference type="STRING" id="926566.Terro_2896"/>
<evidence type="ECO:0000259" key="3">
    <source>
        <dbReference type="Pfam" id="PF00294"/>
    </source>
</evidence>
<dbReference type="eggNOG" id="COG0524">
    <property type="taxonomic scope" value="Bacteria"/>
</dbReference>